<keyword evidence="1" id="KW-0472">Membrane</keyword>
<protein>
    <recommendedName>
        <fullName evidence="2">Sporulation stage II protein D amidase enhancer LytB N-terminal domain-containing protein</fullName>
    </recommendedName>
</protein>
<feature type="non-terminal residue" evidence="3">
    <location>
        <position position="215"/>
    </location>
</feature>
<dbReference type="AlphaFoldDB" id="A0A0F9KX09"/>
<dbReference type="EMBL" id="LAZR01012473">
    <property type="protein sequence ID" value="KKM26643.1"/>
    <property type="molecule type" value="Genomic_DNA"/>
</dbReference>
<accession>A0A0F9KX09</accession>
<comment type="caution">
    <text evidence="3">The sequence shown here is derived from an EMBL/GenBank/DDBJ whole genome shotgun (WGS) entry which is preliminary data.</text>
</comment>
<dbReference type="PROSITE" id="PS51257">
    <property type="entry name" value="PROKAR_LIPOPROTEIN"/>
    <property type="match status" value="1"/>
</dbReference>
<keyword evidence="1" id="KW-0812">Transmembrane</keyword>
<organism evidence="3">
    <name type="scientific">marine sediment metagenome</name>
    <dbReference type="NCBI Taxonomy" id="412755"/>
    <lineage>
        <taxon>unclassified sequences</taxon>
        <taxon>metagenomes</taxon>
        <taxon>ecological metagenomes</taxon>
    </lineage>
</organism>
<evidence type="ECO:0000313" key="3">
    <source>
        <dbReference type="EMBL" id="KKM26643.1"/>
    </source>
</evidence>
<gene>
    <name evidence="3" type="ORF">LCGC14_1582740</name>
</gene>
<proteinExistence type="predicted"/>
<dbReference type="Pfam" id="PF08486">
    <property type="entry name" value="SpoIID"/>
    <property type="match status" value="1"/>
</dbReference>
<evidence type="ECO:0000259" key="2">
    <source>
        <dbReference type="Pfam" id="PF08486"/>
    </source>
</evidence>
<dbReference type="InterPro" id="IPR013693">
    <property type="entry name" value="SpoIID/LytB_N"/>
</dbReference>
<name>A0A0F9KX09_9ZZZZ</name>
<sequence>MNNLNIRYAIVALVFFVFPVALLFSCLSIGKEKEIAFLYDKYLEETPDVRVLLLKNTKKAKIEINSSYTIRDLDNNKILAQGTSLPNSTVYVNSGRFKIKPVSPRSIPKMSAPFIEVVGKIEITSQNNGFIKLNKSKYKGKLQLIPQKAERFSVIEEINVEDYLPGVVESEMPAKWKDNAILAQVIAARTYAVYQKKIKTDDQYHIDKRDLAYSG</sequence>
<feature type="transmembrane region" description="Helical" evidence="1">
    <location>
        <begin position="6"/>
        <end position="29"/>
    </location>
</feature>
<keyword evidence="1" id="KW-1133">Transmembrane helix</keyword>
<evidence type="ECO:0000256" key="1">
    <source>
        <dbReference type="SAM" id="Phobius"/>
    </source>
</evidence>
<reference evidence="3" key="1">
    <citation type="journal article" date="2015" name="Nature">
        <title>Complex archaea that bridge the gap between prokaryotes and eukaryotes.</title>
        <authorList>
            <person name="Spang A."/>
            <person name="Saw J.H."/>
            <person name="Jorgensen S.L."/>
            <person name="Zaremba-Niedzwiedzka K."/>
            <person name="Martijn J."/>
            <person name="Lind A.E."/>
            <person name="van Eijk R."/>
            <person name="Schleper C."/>
            <person name="Guy L."/>
            <person name="Ettema T.J."/>
        </authorList>
    </citation>
    <scope>NUCLEOTIDE SEQUENCE</scope>
</reference>
<feature type="domain" description="Sporulation stage II protein D amidase enhancer LytB N-terminal" evidence="2">
    <location>
        <begin position="150"/>
        <end position="208"/>
    </location>
</feature>